<protein>
    <submittedName>
        <fullName evidence="2">Uncharacterized protein</fullName>
    </submittedName>
</protein>
<evidence type="ECO:0000313" key="3">
    <source>
        <dbReference type="Proteomes" id="UP000773469"/>
    </source>
</evidence>
<dbReference type="Proteomes" id="UP000773469">
    <property type="component" value="Unassembled WGS sequence"/>
</dbReference>
<comment type="caution">
    <text evidence="2">The sequence shown here is derived from an EMBL/GenBank/DDBJ whole genome shotgun (WGS) entry which is preliminary data.</text>
</comment>
<proteinExistence type="predicted"/>
<evidence type="ECO:0000313" key="2">
    <source>
        <dbReference type="EMBL" id="GIU39816.1"/>
    </source>
</evidence>
<keyword evidence="1" id="KW-1133">Transmembrane helix</keyword>
<evidence type="ECO:0000256" key="1">
    <source>
        <dbReference type="SAM" id="Phobius"/>
    </source>
</evidence>
<keyword evidence="1" id="KW-0472">Membrane</keyword>
<keyword evidence="1" id="KW-0812">Transmembrane</keyword>
<feature type="transmembrane region" description="Helical" evidence="1">
    <location>
        <begin position="55"/>
        <end position="77"/>
    </location>
</feature>
<gene>
    <name evidence="2" type="ORF">TUM3794_16030</name>
</gene>
<organism evidence="2 3">
    <name type="scientific">Shewanella colwelliana</name>
    <name type="common">Alteromonas colwelliana</name>
    <dbReference type="NCBI Taxonomy" id="23"/>
    <lineage>
        <taxon>Bacteria</taxon>
        <taxon>Pseudomonadati</taxon>
        <taxon>Pseudomonadota</taxon>
        <taxon>Gammaproteobacteria</taxon>
        <taxon>Alteromonadales</taxon>
        <taxon>Shewanellaceae</taxon>
        <taxon>Shewanella</taxon>
    </lineage>
</organism>
<feature type="transmembrane region" description="Helical" evidence="1">
    <location>
        <begin position="17"/>
        <end position="35"/>
    </location>
</feature>
<sequence>MIFGDIISLISIVENSVLTKILVTLLVIAGALFYIRKPSATREKETAAQLGQRMIMRYVLFGLVSVSLLASAGYWYWSWQDGAKIVEVTIVSPIAESSAVYQVYKRDIKADEITTVDGINIRLSNQERVIIASVPIR</sequence>
<keyword evidence="3" id="KW-1185">Reference proteome</keyword>
<reference evidence="2 3" key="1">
    <citation type="submission" date="2021-05" db="EMBL/GenBank/DDBJ databases">
        <title>Molecular characterization for Shewanella algae harboring chromosomal blaOXA-55-like strains isolated from clinical and environment sample.</title>
        <authorList>
            <person name="Ohama Y."/>
            <person name="Aoki K."/>
            <person name="Harada S."/>
            <person name="Moriya K."/>
            <person name="Ishii Y."/>
            <person name="Tateda K."/>
        </authorList>
    </citation>
    <scope>NUCLEOTIDE SEQUENCE [LARGE SCALE GENOMIC DNA]</scope>
    <source>
        <strain evidence="2 3">MBTL60-118</strain>
    </source>
</reference>
<accession>A0ABQ4NY95</accession>
<dbReference type="EMBL" id="BPEU01000009">
    <property type="protein sequence ID" value="GIU39816.1"/>
    <property type="molecule type" value="Genomic_DNA"/>
</dbReference>
<name>A0ABQ4NY95_SHECO</name>